<evidence type="ECO:0000259" key="4">
    <source>
        <dbReference type="PROSITE" id="PS51987"/>
    </source>
</evidence>
<gene>
    <name evidence="5" type="ORF">O1Q98_11295</name>
</gene>
<keyword evidence="1" id="KW-0436">Ligase</keyword>
<dbReference type="InterPro" id="IPR008146">
    <property type="entry name" value="Gln_synth_cat_dom"/>
</dbReference>
<sequence length="462" mass="51943">MNDIMRFSSFSKGSESSACNSGVVDFMAGSLLRDFHREVRNYLLRYPETKHIDIYLNDMNGVFRGKRISVDSLLSIADGCYFPQSVYAMCGDGDIVTRDPIFSDEPDRLCLPVIGTLRPCAYGSKDNAQLLLSMKDAKGNVYSLEPRGILERVVGKLQRYGFYPVIAPEIEFYLIDKDRQTRPEPGCFHMAVPSCHGQFIERLENIAEEQNITLTGIVSEAEPGQYELNLPHSHHVVDVCERVLALRRLTGIAAKEFGYQANFMAKPFSFASGSGLHFHISLSDSLGGNIFNSGDSELNNIMKRCIAGLLTLMPASMAIIAPHVNSFRRIRKSLNEPIFNSWGYNNRNAALRIPCSGSNHRRMEYRLAGADANPYLVMAAILSGMLYGLENIPDTSLDDAMMAVPELPLFQQHAIDVFEKNTYLTKTLGDEFSQQWVCCKRFELDAFERKVTQEESAMFFEH</sequence>
<organism evidence="5 6">
    <name type="scientific">Dickeya lacustris</name>
    <dbReference type="NCBI Taxonomy" id="2259638"/>
    <lineage>
        <taxon>Bacteria</taxon>
        <taxon>Pseudomonadati</taxon>
        <taxon>Pseudomonadota</taxon>
        <taxon>Gammaproteobacteria</taxon>
        <taxon>Enterobacterales</taxon>
        <taxon>Pectobacteriaceae</taxon>
        <taxon>Dickeya</taxon>
    </lineage>
</organism>
<dbReference type="Pfam" id="PF00120">
    <property type="entry name" value="Gln-synt_C"/>
    <property type="match status" value="1"/>
</dbReference>
<evidence type="ECO:0000256" key="1">
    <source>
        <dbReference type="ARBA" id="ARBA00022598"/>
    </source>
</evidence>
<dbReference type="SUPFAM" id="SSF55931">
    <property type="entry name" value="Glutamine synthetase/guanido kinase"/>
    <property type="match status" value="1"/>
</dbReference>
<evidence type="ECO:0000313" key="6">
    <source>
        <dbReference type="Proteomes" id="UP001219630"/>
    </source>
</evidence>
<dbReference type="PANTHER" id="PTHR43785:SF12">
    <property type="entry name" value="TYPE-1 GLUTAMINE SYNTHETASE 2"/>
    <property type="match status" value="1"/>
</dbReference>
<dbReference type="RefSeq" id="WP_125261173.1">
    <property type="nucleotide sequence ID" value="NZ_CP114280.1"/>
</dbReference>
<protein>
    <submittedName>
        <fullName evidence="5">Glutamine synthetase family protein</fullName>
    </submittedName>
</protein>
<comment type="similarity">
    <text evidence="2 3">Belongs to the glutamine synthetase family.</text>
</comment>
<keyword evidence="6" id="KW-1185">Reference proteome</keyword>
<name>A0ABY8G2Y2_9GAMM</name>
<dbReference type="PROSITE" id="PS51987">
    <property type="entry name" value="GS_CATALYTIC"/>
    <property type="match status" value="1"/>
</dbReference>
<accession>A0ABY8G2Y2</accession>
<dbReference type="Gene3D" id="3.30.590.10">
    <property type="entry name" value="Glutamine synthetase/guanido kinase, catalytic domain"/>
    <property type="match status" value="1"/>
</dbReference>
<reference evidence="5 6" key="1">
    <citation type="submission" date="2022-12" db="EMBL/GenBank/DDBJ databases">
        <title>Complete genome sequencing of Dickeya lacustris type strain LMG30899.</title>
        <authorList>
            <person name="Dobhal S."/>
            <person name="Arizala D."/>
            <person name="Arif M."/>
        </authorList>
    </citation>
    <scope>NUCLEOTIDE SEQUENCE [LARGE SCALE GENOMIC DNA]</scope>
    <source>
        <strain evidence="5 6">LMG30899</strain>
    </source>
</reference>
<dbReference type="Proteomes" id="UP001219630">
    <property type="component" value="Chromosome"/>
</dbReference>
<dbReference type="PANTHER" id="PTHR43785">
    <property type="entry name" value="GAMMA-GLUTAMYLPUTRESCINE SYNTHETASE"/>
    <property type="match status" value="1"/>
</dbReference>
<feature type="domain" description="GS catalytic" evidence="4">
    <location>
        <begin position="146"/>
        <end position="462"/>
    </location>
</feature>
<proteinExistence type="inferred from homology"/>
<evidence type="ECO:0000256" key="3">
    <source>
        <dbReference type="RuleBase" id="RU000384"/>
    </source>
</evidence>
<dbReference type="InterPro" id="IPR014746">
    <property type="entry name" value="Gln_synth/guanido_kin_cat_dom"/>
</dbReference>
<evidence type="ECO:0000256" key="2">
    <source>
        <dbReference type="PROSITE-ProRule" id="PRU01331"/>
    </source>
</evidence>
<evidence type="ECO:0000313" key="5">
    <source>
        <dbReference type="EMBL" id="WFN54281.1"/>
    </source>
</evidence>
<dbReference type="EMBL" id="CP114280">
    <property type="protein sequence ID" value="WFN54281.1"/>
    <property type="molecule type" value="Genomic_DNA"/>
</dbReference>
<dbReference type="SMART" id="SM01230">
    <property type="entry name" value="Gln-synt_C"/>
    <property type="match status" value="1"/>
</dbReference>